<dbReference type="AlphaFoldDB" id="A0AAW0ETB8"/>
<feature type="region of interest" description="Disordered" evidence="1">
    <location>
        <begin position="220"/>
        <end position="327"/>
    </location>
</feature>
<dbReference type="EMBL" id="JAECZO010000085">
    <property type="protein sequence ID" value="KAK7196776.1"/>
    <property type="molecule type" value="Genomic_DNA"/>
</dbReference>
<comment type="caution">
    <text evidence="2">The sequence shown here is derived from an EMBL/GenBank/DDBJ whole genome shotgun (WGS) entry which is preliminary data.</text>
</comment>
<organism evidence="2 3">
    <name type="scientific">Novymonas esmeraldas</name>
    <dbReference type="NCBI Taxonomy" id="1808958"/>
    <lineage>
        <taxon>Eukaryota</taxon>
        <taxon>Discoba</taxon>
        <taxon>Euglenozoa</taxon>
        <taxon>Kinetoplastea</taxon>
        <taxon>Metakinetoplastina</taxon>
        <taxon>Trypanosomatida</taxon>
        <taxon>Trypanosomatidae</taxon>
        <taxon>Novymonas</taxon>
    </lineage>
</organism>
<name>A0AAW0ETB8_9TRYP</name>
<feature type="compositionally biased region" description="Low complexity" evidence="1">
    <location>
        <begin position="242"/>
        <end position="251"/>
    </location>
</feature>
<gene>
    <name evidence="2" type="ORF">NESM_000617600</name>
</gene>
<keyword evidence="3" id="KW-1185">Reference proteome</keyword>
<feature type="compositionally biased region" description="Low complexity" evidence="1">
    <location>
        <begin position="271"/>
        <end position="283"/>
    </location>
</feature>
<evidence type="ECO:0000313" key="3">
    <source>
        <dbReference type="Proteomes" id="UP001430356"/>
    </source>
</evidence>
<sequence>MYAASPRAQLHMLHVQDRAAHSPYTAATDVCALRRLRGQVMRNSIDSRSRSSATDAAPALGCSNQSCSSGANIPGTRSAAPPYAAVTIVGLDTQDTPGVHATGKHGRVLSLESGSVTVTSRSSISHRHHRLSLNGIPSPQQHGVGCDEVCVFGFTRTSAPPPPQQQQQQSPPGGSPAAAPSNTAAAPSSPPPTSQPSPLRSTGSSHRGVAESAYMLQVAEPPHNFTPPADATESSTSPHPHAAGAEAASANDDADGSGETSPSTWWRAKESSSSSGSSGAEASFEYPVKNELTRYHYSTTEVVRTGDGDATVPSMDAPPASASSSSP</sequence>
<feature type="compositionally biased region" description="Low complexity" evidence="1">
    <location>
        <begin position="317"/>
        <end position="327"/>
    </location>
</feature>
<feature type="compositionally biased region" description="Low complexity" evidence="1">
    <location>
        <begin position="165"/>
        <end position="187"/>
    </location>
</feature>
<accession>A0AAW0ETB8</accession>
<protein>
    <submittedName>
        <fullName evidence="2">Uncharacterized protein</fullName>
    </submittedName>
</protein>
<dbReference type="Proteomes" id="UP001430356">
    <property type="component" value="Unassembled WGS sequence"/>
</dbReference>
<feature type="region of interest" description="Disordered" evidence="1">
    <location>
        <begin position="155"/>
        <end position="208"/>
    </location>
</feature>
<reference evidence="2 3" key="1">
    <citation type="journal article" date="2021" name="MBio">
        <title>A New Model Trypanosomatid, Novymonas esmeraldas: Genomic Perception of Its 'Candidatus Pandoraea novymonadis' Endosymbiont.</title>
        <authorList>
            <person name="Zakharova A."/>
            <person name="Saura A."/>
            <person name="Butenko A."/>
            <person name="Podesvova L."/>
            <person name="Warmusova S."/>
            <person name="Kostygov A.Y."/>
            <person name="Nenarokova A."/>
            <person name="Lukes J."/>
            <person name="Opperdoes F.R."/>
            <person name="Yurchenko V."/>
        </authorList>
    </citation>
    <scope>NUCLEOTIDE SEQUENCE [LARGE SCALE GENOMIC DNA]</scope>
    <source>
        <strain evidence="2 3">E262AT.01</strain>
    </source>
</reference>
<evidence type="ECO:0000256" key="1">
    <source>
        <dbReference type="SAM" id="MobiDB-lite"/>
    </source>
</evidence>
<proteinExistence type="predicted"/>
<evidence type="ECO:0000313" key="2">
    <source>
        <dbReference type="EMBL" id="KAK7196776.1"/>
    </source>
</evidence>